<feature type="region of interest" description="Disordered" evidence="1">
    <location>
        <begin position="130"/>
        <end position="152"/>
    </location>
</feature>
<evidence type="ECO:0000256" key="1">
    <source>
        <dbReference type="SAM" id="MobiDB-lite"/>
    </source>
</evidence>
<evidence type="ECO:0000313" key="2">
    <source>
        <dbReference type="EMBL" id="WTU76070.1"/>
    </source>
</evidence>
<name>A0AAU2JVV9_9ACTN</name>
<protein>
    <submittedName>
        <fullName evidence="2">Uncharacterized protein</fullName>
    </submittedName>
</protein>
<reference evidence="2" key="1">
    <citation type="submission" date="2022-10" db="EMBL/GenBank/DDBJ databases">
        <title>The complete genomes of actinobacterial strains from the NBC collection.</title>
        <authorList>
            <person name="Joergensen T.S."/>
            <person name="Alvarez Arevalo M."/>
            <person name="Sterndorff E.B."/>
            <person name="Faurdal D."/>
            <person name="Vuksanovic O."/>
            <person name="Mourched A.-S."/>
            <person name="Charusanti P."/>
            <person name="Shaw S."/>
            <person name="Blin K."/>
            <person name="Weber T."/>
        </authorList>
    </citation>
    <scope>NUCLEOTIDE SEQUENCE</scope>
    <source>
        <strain evidence="2">NBC_00049</strain>
    </source>
</reference>
<dbReference type="EMBL" id="CP108264">
    <property type="protein sequence ID" value="WTU76070.1"/>
    <property type="molecule type" value="Genomic_DNA"/>
</dbReference>
<proteinExistence type="predicted"/>
<sequence length="168" mass="18800">MFEIRVICSPTEAPEITKALSETFTTGPVRRHPTRDGERVRLYVTAEQQPSHWPAPTTAYAAAPSVISEIGWTARGVRDCLHGVHVREFWLRKAALLDRIALTDDDPVSGDAATLAVEAVRRLMDIDRTAGRGPSGYADGPHTPDHPDSIREPRGYVRQEYALWKRHH</sequence>
<dbReference type="AlphaFoldDB" id="A0AAU2JVV9"/>
<accession>A0AAU2JVV9</accession>
<feature type="compositionally biased region" description="Basic and acidic residues" evidence="1">
    <location>
        <begin position="142"/>
        <end position="152"/>
    </location>
</feature>
<organism evidence="2">
    <name type="scientific">Streptomyces sp. NBC_00049</name>
    <dbReference type="NCBI Taxonomy" id="2903617"/>
    <lineage>
        <taxon>Bacteria</taxon>
        <taxon>Bacillati</taxon>
        <taxon>Actinomycetota</taxon>
        <taxon>Actinomycetes</taxon>
        <taxon>Kitasatosporales</taxon>
        <taxon>Streptomycetaceae</taxon>
        <taxon>Streptomyces</taxon>
    </lineage>
</organism>
<gene>
    <name evidence="2" type="ORF">OG327_23580</name>
</gene>